<evidence type="ECO:0000256" key="3">
    <source>
        <dbReference type="ARBA" id="ARBA00022837"/>
    </source>
</evidence>
<accession>A0A7S0M473</accession>
<dbReference type="Gene3D" id="1.10.238.10">
    <property type="entry name" value="EF-hand"/>
    <property type="match status" value="2"/>
</dbReference>
<dbReference type="SMART" id="SM00054">
    <property type="entry name" value="EFh"/>
    <property type="match status" value="4"/>
</dbReference>
<evidence type="ECO:0000256" key="4">
    <source>
        <dbReference type="SAM" id="Coils"/>
    </source>
</evidence>
<dbReference type="SUPFAM" id="SSF47473">
    <property type="entry name" value="EF-hand"/>
    <property type="match status" value="1"/>
</dbReference>
<feature type="compositionally biased region" description="Acidic residues" evidence="5">
    <location>
        <begin position="225"/>
        <end position="234"/>
    </location>
</feature>
<evidence type="ECO:0000313" key="8">
    <source>
        <dbReference type="EMBL" id="CAD8630959.1"/>
    </source>
</evidence>
<keyword evidence="4" id="KW-0175">Coiled coil</keyword>
<keyword evidence="1" id="KW-0479">Metal-binding</keyword>
<dbReference type="PANTHER" id="PTHR10827">
    <property type="entry name" value="RETICULOCALBIN"/>
    <property type="match status" value="1"/>
</dbReference>
<dbReference type="PROSITE" id="PS00018">
    <property type="entry name" value="EF_HAND_1"/>
    <property type="match status" value="4"/>
</dbReference>
<dbReference type="EMBL" id="HBEZ01015604">
    <property type="protein sequence ID" value="CAD8630959.1"/>
    <property type="molecule type" value="Transcribed_RNA"/>
</dbReference>
<feature type="signal peptide" evidence="6">
    <location>
        <begin position="1"/>
        <end position="33"/>
    </location>
</feature>
<evidence type="ECO:0000256" key="5">
    <source>
        <dbReference type="SAM" id="MobiDB-lite"/>
    </source>
</evidence>
<dbReference type="GO" id="GO:0005509">
    <property type="term" value="F:calcium ion binding"/>
    <property type="evidence" value="ECO:0007669"/>
    <property type="project" value="InterPro"/>
</dbReference>
<evidence type="ECO:0000259" key="7">
    <source>
        <dbReference type="PROSITE" id="PS50222"/>
    </source>
</evidence>
<evidence type="ECO:0000256" key="6">
    <source>
        <dbReference type="SAM" id="SignalP"/>
    </source>
</evidence>
<organism evidence="8">
    <name type="scientific">Cryptomonas curvata</name>
    <dbReference type="NCBI Taxonomy" id="233186"/>
    <lineage>
        <taxon>Eukaryota</taxon>
        <taxon>Cryptophyceae</taxon>
        <taxon>Cryptomonadales</taxon>
        <taxon>Cryptomonadaceae</taxon>
        <taxon>Cryptomonas</taxon>
    </lineage>
</organism>
<feature type="domain" description="EF-hand" evidence="7">
    <location>
        <begin position="150"/>
        <end position="185"/>
    </location>
</feature>
<gene>
    <name evidence="8" type="ORF">CCUR1050_LOCUS8638</name>
</gene>
<proteinExistence type="predicted"/>
<dbReference type="PANTHER" id="PTHR10827:SF98">
    <property type="entry name" value="45 KDA CALCIUM-BINDING PROTEIN"/>
    <property type="match status" value="1"/>
</dbReference>
<evidence type="ECO:0000256" key="1">
    <source>
        <dbReference type="ARBA" id="ARBA00022723"/>
    </source>
</evidence>
<name>A0A7S0M473_9CRYP</name>
<dbReference type="GO" id="GO:0005783">
    <property type="term" value="C:endoplasmic reticulum"/>
    <property type="evidence" value="ECO:0007669"/>
    <property type="project" value="TreeGrafter"/>
</dbReference>
<keyword evidence="2" id="KW-0677">Repeat</keyword>
<protein>
    <recommendedName>
        <fullName evidence="7">EF-hand domain-containing protein</fullName>
    </recommendedName>
</protein>
<reference evidence="8" key="1">
    <citation type="submission" date="2021-01" db="EMBL/GenBank/DDBJ databases">
        <authorList>
            <person name="Corre E."/>
            <person name="Pelletier E."/>
            <person name="Niang G."/>
            <person name="Scheremetjew M."/>
            <person name="Finn R."/>
            <person name="Kale V."/>
            <person name="Holt S."/>
            <person name="Cochrane G."/>
            <person name="Meng A."/>
            <person name="Brown T."/>
            <person name="Cohen L."/>
        </authorList>
    </citation>
    <scope>NUCLEOTIDE SEQUENCE</scope>
    <source>
        <strain evidence="8">CCAP979/52</strain>
    </source>
</reference>
<sequence length="252" mass="27619">MRKSNFLVMTHAAKWRITLAFAVACLFLNAVCAHTPAHDADHAGQENMSPEELEAELKKVQEEVEKLRHEHNEVFTAGDTDKDGFMSPTEFIAVQKKDDPSLEAKDLEEAFSDHDKDGSGSLSLSEWQQPFEETVQSMLNEGEPDESEEDRIAHHRQEFNSYDTNADGFLDQGELDNLAKQVSAGHAEQGEAAHGNVSGAEVMQALDIDADGKVTFEEYVLDGATEGDDVDPDDVGAHDLSLDDITGDGDLS</sequence>
<keyword evidence="6" id="KW-0732">Signal</keyword>
<feature type="domain" description="EF-hand" evidence="7">
    <location>
        <begin position="102"/>
        <end position="137"/>
    </location>
</feature>
<feature type="coiled-coil region" evidence="4">
    <location>
        <begin position="50"/>
        <end position="77"/>
    </location>
</feature>
<dbReference type="Pfam" id="PF13499">
    <property type="entry name" value="EF-hand_7"/>
    <property type="match status" value="1"/>
</dbReference>
<feature type="chain" id="PRO_5031570922" description="EF-hand domain-containing protein" evidence="6">
    <location>
        <begin position="34"/>
        <end position="252"/>
    </location>
</feature>
<dbReference type="Pfam" id="PF13202">
    <property type="entry name" value="EF-hand_5"/>
    <property type="match status" value="2"/>
</dbReference>
<dbReference type="InterPro" id="IPR018247">
    <property type="entry name" value="EF_Hand_1_Ca_BS"/>
</dbReference>
<dbReference type="InterPro" id="IPR011992">
    <property type="entry name" value="EF-hand-dom_pair"/>
</dbReference>
<feature type="region of interest" description="Disordered" evidence="5">
    <location>
        <begin position="224"/>
        <end position="252"/>
    </location>
</feature>
<dbReference type="InterPro" id="IPR002048">
    <property type="entry name" value="EF_hand_dom"/>
</dbReference>
<keyword evidence="3" id="KW-0106">Calcium</keyword>
<dbReference type="PROSITE" id="PS50222">
    <property type="entry name" value="EF_HAND_2"/>
    <property type="match status" value="2"/>
</dbReference>
<evidence type="ECO:0000256" key="2">
    <source>
        <dbReference type="ARBA" id="ARBA00022737"/>
    </source>
</evidence>
<dbReference type="AlphaFoldDB" id="A0A7S0M473"/>